<dbReference type="Gene3D" id="3.10.450.530">
    <property type="entry name" value="Ribonuclease toxin, BrnT, of type II toxin-antitoxin system"/>
    <property type="match status" value="1"/>
</dbReference>
<protein>
    <submittedName>
        <fullName evidence="1">BrnT family toxin</fullName>
    </submittedName>
</protein>
<keyword evidence="2" id="KW-1185">Reference proteome</keyword>
<reference evidence="1 2" key="1">
    <citation type="submission" date="2020-08" db="EMBL/GenBank/DDBJ databases">
        <title>Novel species isolated from subtropical streams in China.</title>
        <authorList>
            <person name="Lu H."/>
        </authorList>
    </citation>
    <scope>NUCLEOTIDE SEQUENCE [LARGE SCALE GENOMIC DNA]</scope>
    <source>
        <strain evidence="1 2">LX15W</strain>
    </source>
</reference>
<dbReference type="RefSeq" id="WP_186942264.1">
    <property type="nucleotide sequence ID" value="NZ_JACOGA010000010.1"/>
</dbReference>
<accession>A0ABR6YCJ4</accession>
<sequence>MRYNYDRSKKASNLEKHGLDFDDARQVIESEQTVTFEDKRFNYDEPRFITMGMLRGSVVVIVTTESDTNIRIISMRKAEKNEQKIYFENL</sequence>
<dbReference type="Pfam" id="PF04365">
    <property type="entry name" value="BrnT_toxin"/>
    <property type="match status" value="1"/>
</dbReference>
<gene>
    <name evidence="1" type="ORF">H8K55_11740</name>
</gene>
<dbReference type="InterPro" id="IPR007460">
    <property type="entry name" value="BrnT_toxin"/>
</dbReference>
<dbReference type="Proteomes" id="UP000624279">
    <property type="component" value="Unassembled WGS sequence"/>
</dbReference>
<dbReference type="EMBL" id="JACOGA010000010">
    <property type="protein sequence ID" value="MBC3874263.1"/>
    <property type="molecule type" value="Genomic_DNA"/>
</dbReference>
<evidence type="ECO:0000313" key="2">
    <source>
        <dbReference type="Proteomes" id="UP000624279"/>
    </source>
</evidence>
<name>A0ABR6YCJ4_9BURK</name>
<organism evidence="1 2">
    <name type="scientific">Undibacterium flavidum</name>
    <dbReference type="NCBI Taxonomy" id="2762297"/>
    <lineage>
        <taxon>Bacteria</taxon>
        <taxon>Pseudomonadati</taxon>
        <taxon>Pseudomonadota</taxon>
        <taxon>Betaproteobacteria</taxon>
        <taxon>Burkholderiales</taxon>
        <taxon>Oxalobacteraceae</taxon>
        <taxon>Undibacterium</taxon>
    </lineage>
</organism>
<proteinExistence type="predicted"/>
<dbReference type="InterPro" id="IPR038573">
    <property type="entry name" value="BrnT_sf"/>
</dbReference>
<comment type="caution">
    <text evidence="1">The sequence shown here is derived from an EMBL/GenBank/DDBJ whole genome shotgun (WGS) entry which is preliminary data.</text>
</comment>
<evidence type="ECO:0000313" key="1">
    <source>
        <dbReference type="EMBL" id="MBC3874263.1"/>
    </source>
</evidence>